<proteinExistence type="inferred from homology"/>
<dbReference type="InterPro" id="IPR012334">
    <property type="entry name" value="Pectin_lyas_fold"/>
</dbReference>
<dbReference type="InterPro" id="IPR000743">
    <property type="entry name" value="Glyco_hydro_28"/>
</dbReference>
<evidence type="ECO:0000256" key="2">
    <source>
        <dbReference type="ARBA" id="ARBA00022801"/>
    </source>
</evidence>
<dbReference type="InterPro" id="IPR006626">
    <property type="entry name" value="PbH1"/>
</dbReference>
<organism evidence="7 8">
    <name type="scientific">Mucilaginibacter gilvus</name>
    <dbReference type="NCBI Taxonomy" id="2305909"/>
    <lineage>
        <taxon>Bacteria</taxon>
        <taxon>Pseudomonadati</taxon>
        <taxon>Bacteroidota</taxon>
        <taxon>Sphingobacteriia</taxon>
        <taxon>Sphingobacteriales</taxon>
        <taxon>Sphingobacteriaceae</taxon>
        <taxon>Mucilaginibacter</taxon>
    </lineage>
</organism>
<feature type="signal peptide" evidence="5">
    <location>
        <begin position="1"/>
        <end position="28"/>
    </location>
</feature>
<dbReference type="OrthoDB" id="9795222at2"/>
<gene>
    <name evidence="7" type="ORF">EPL05_04640</name>
</gene>
<dbReference type="GO" id="GO:0005975">
    <property type="term" value="P:carbohydrate metabolic process"/>
    <property type="evidence" value="ECO:0007669"/>
    <property type="project" value="InterPro"/>
</dbReference>
<reference evidence="7 8" key="1">
    <citation type="submission" date="2019-01" db="EMBL/GenBank/DDBJ databases">
        <title>Mucilaginibacter antarcticum sp. nov., isolated from antarctic soil.</title>
        <authorList>
            <person name="Yan Y.-Q."/>
            <person name="Du Z.-J."/>
        </authorList>
    </citation>
    <scope>NUCLEOTIDE SEQUENCE [LARGE SCALE GENOMIC DNA]</scope>
    <source>
        <strain evidence="7 8">F01003</strain>
    </source>
</reference>
<keyword evidence="8" id="KW-1185">Reference proteome</keyword>
<comment type="similarity">
    <text evidence="1 4">Belongs to the glycosyl hydrolase 28 family.</text>
</comment>
<evidence type="ECO:0000256" key="4">
    <source>
        <dbReference type="RuleBase" id="RU361169"/>
    </source>
</evidence>
<keyword evidence="3 4" id="KW-0326">Glycosidase</keyword>
<dbReference type="InterPro" id="IPR051801">
    <property type="entry name" value="GH28_Enzymes"/>
</dbReference>
<dbReference type="EMBL" id="SBIW01000002">
    <property type="protein sequence ID" value="RWY55666.1"/>
    <property type="molecule type" value="Genomic_DNA"/>
</dbReference>
<dbReference type="SMART" id="SM00710">
    <property type="entry name" value="PbH1"/>
    <property type="match status" value="7"/>
</dbReference>
<dbReference type="PANTHER" id="PTHR31339:SF9">
    <property type="entry name" value="PLASMIN AND FIBRONECTIN-BINDING PROTEIN A"/>
    <property type="match status" value="1"/>
</dbReference>
<evidence type="ECO:0000256" key="1">
    <source>
        <dbReference type="ARBA" id="ARBA00008834"/>
    </source>
</evidence>
<accession>A0A444MSS6</accession>
<dbReference type="Gene3D" id="2.160.20.10">
    <property type="entry name" value="Single-stranded right-handed beta-helix, Pectin lyase-like"/>
    <property type="match status" value="1"/>
</dbReference>
<dbReference type="SUPFAM" id="SSF51126">
    <property type="entry name" value="Pectin lyase-like"/>
    <property type="match status" value="1"/>
</dbReference>
<evidence type="ECO:0000256" key="3">
    <source>
        <dbReference type="ARBA" id="ARBA00023295"/>
    </source>
</evidence>
<dbReference type="Proteomes" id="UP000286701">
    <property type="component" value="Unassembled WGS sequence"/>
</dbReference>
<keyword evidence="5" id="KW-0732">Signal</keyword>
<feature type="domain" description="Rhamnogalacturonase A/B/Epimerase-like pectate lyase" evidence="6">
    <location>
        <begin position="38"/>
        <end position="241"/>
    </location>
</feature>
<dbReference type="GO" id="GO:0004650">
    <property type="term" value="F:polygalacturonase activity"/>
    <property type="evidence" value="ECO:0007669"/>
    <property type="project" value="InterPro"/>
</dbReference>
<evidence type="ECO:0000313" key="7">
    <source>
        <dbReference type="EMBL" id="RWY55666.1"/>
    </source>
</evidence>
<dbReference type="Pfam" id="PF00295">
    <property type="entry name" value="Glyco_hydro_28"/>
    <property type="match status" value="1"/>
</dbReference>
<name>A0A444MSS6_9SPHI</name>
<feature type="chain" id="PRO_5019294971" evidence="5">
    <location>
        <begin position="29"/>
        <end position="515"/>
    </location>
</feature>
<dbReference type="InterPro" id="IPR011050">
    <property type="entry name" value="Pectin_lyase_fold/virulence"/>
</dbReference>
<evidence type="ECO:0000256" key="5">
    <source>
        <dbReference type="SAM" id="SignalP"/>
    </source>
</evidence>
<evidence type="ECO:0000259" key="6">
    <source>
        <dbReference type="Pfam" id="PF12708"/>
    </source>
</evidence>
<sequence>MAEPVINMKRFFRYMVCCLLGFNGIANAQQGPVSFKTFYNVRAYGAKGDGKQLDSKAIDKAINACAAAGGGTVYLPAGTYLSGSIHLKSNINLFIDAGATILGAPPELKAYDNAEPFTDTAYQDGGHTYFHNSLIWGEHLTNVSVTGRGMINGGGLTSKDNEHKGDPTGGAIGTGDKAIAIKLSSNILIRDVTIFHGGHFAILLTGCNMVTLDNLTIDTNRDGIDIDCCTNTMVSNCRVNSPNDDAICPKSSYALNRPFITENLTIVNCQVSGFREGTLLDGTMIPQKAGWSNGRIKFGTESNGGFRNCVVTNCTFRACNGLALEEVDGGIMDNIIVSNITMMDISHYPIYVTLGRRNRGPKGTTKMGVAKNILISNISVTGADAMSGIQITGSPGYPLENITLQNISIEYKGSGTKEQGEKPFPELERGYPEPFLLGPNPAYGLFARHVKGLRLFNLSFTTKTRDDRPALIVTDVNGLEIDRFKVPQVAGNELYRFTDVSNADISNAAWIDLKK</sequence>
<comment type="caution">
    <text evidence="7">The sequence shown here is derived from an EMBL/GenBank/DDBJ whole genome shotgun (WGS) entry which is preliminary data.</text>
</comment>
<dbReference type="Pfam" id="PF12708">
    <property type="entry name" value="Pect-lyase_RHGA_epim"/>
    <property type="match status" value="1"/>
</dbReference>
<dbReference type="AlphaFoldDB" id="A0A444MSS6"/>
<protein>
    <submittedName>
        <fullName evidence="7">Glycoside hydrolase family 28 protein</fullName>
    </submittedName>
</protein>
<dbReference type="PANTHER" id="PTHR31339">
    <property type="entry name" value="PECTIN LYASE-RELATED"/>
    <property type="match status" value="1"/>
</dbReference>
<dbReference type="InterPro" id="IPR024535">
    <property type="entry name" value="RHGA/B-epi-like_pectate_lyase"/>
</dbReference>
<evidence type="ECO:0000313" key="8">
    <source>
        <dbReference type="Proteomes" id="UP000286701"/>
    </source>
</evidence>
<keyword evidence="2 4" id="KW-0378">Hydrolase</keyword>